<evidence type="ECO:0000313" key="3">
    <source>
        <dbReference type="Proteomes" id="UP000295247"/>
    </source>
</evidence>
<feature type="transmembrane region" description="Helical" evidence="1">
    <location>
        <begin position="44"/>
        <end position="63"/>
    </location>
</feature>
<organism evidence="2 3">
    <name type="scientific">Marichromatium gracile</name>
    <name type="common">Chromatium gracile</name>
    <dbReference type="NCBI Taxonomy" id="1048"/>
    <lineage>
        <taxon>Bacteria</taxon>
        <taxon>Pseudomonadati</taxon>
        <taxon>Pseudomonadota</taxon>
        <taxon>Gammaproteobacteria</taxon>
        <taxon>Chromatiales</taxon>
        <taxon>Chromatiaceae</taxon>
        <taxon>Marichromatium</taxon>
    </lineage>
</organism>
<sequence length="261" mass="28036">MQPSTSSESAVRPPPGVNRVAPGQPLQWLRAGWRDLRAAPGYSLRYGAGIVLISLAITVPLALGRLAFLVPFLLAAFYLVAPLLAIGLYQMSAHLEAGESLERCQALEAFRRNQGQLGIATGFLLMILQLWILATVFLFIMLFTDPLPSWERFVAVVFLSGDHLGLVAVLVGVGAVFAAAAFCIAAVTVPMLIDRPVDAFTAARTSFAAVRVNWAPMLLWAGLIVVIVGLGLASLLLGLFVAVPLLGHATWHAYRDLVPRD</sequence>
<evidence type="ECO:0000256" key="1">
    <source>
        <dbReference type="SAM" id="Phobius"/>
    </source>
</evidence>
<dbReference type="Proteomes" id="UP000295247">
    <property type="component" value="Unassembled WGS sequence"/>
</dbReference>
<keyword evidence="1" id="KW-1133">Transmembrane helix</keyword>
<dbReference type="Pfam" id="PF09955">
    <property type="entry name" value="DUF2189"/>
    <property type="match status" value="1"/>
</dbReference>
<keyword evidence="1" id="KW-0472">Membrane</keyword>
<accession>A0A4V2WAK2</accession>
<reference evidence="2 3" key="1">
    <citation type="submission" date="2019-03" db="EMBL/GenBank/DDBJ databases">
        <title>Genomic Encyclopedia of Type Strains, Phase IV (KMG-IV): sequencing the most valuable type-strain genomes for metagenomic binning, comparative biology and taxonomic classification.</title>
        <authorList>
            <person name="Goeker M."/>
        </authorList>
    </citation>
    <scope>NUCLEOTIDE SEQUENCE [LARGE SCALE GENOMIC DNA]</scope>
    <source>
        <strain evidence="2 3">DSM 203</strain>
    </source>
</reference>
<feature type="transmembrane region" description="Helical" evidence="1">
    <location>
        <begin position="214"/>
        <end position="247"/>
    </location>
</feature>
<feature type="transmembrane region" description="Helical" evidence="1">
    <location>
        <begin position="164"/>
        <end position="193"/>
    </location>
</feature>
<gene>
    <name evidence="2" type="ORF">EDC29_10132</name>
</gene>
<keyword evidence="1" id="KW-0812">Transmembrane</keyword>
<comment type="caution">
    <text evidence="2">The sequence shown here is derived from an EMBL/GenBank/DDBJ whole genome shotgun (WGS) entry which is preliminary data.</text>
</comment>
<dbReference type="AlphaFoldDB" id="A0A4V2WAK2"/>
<dbReference type="InterPro" id="IPR018692">
    <property type="entry name" value="DUF2189"/>
</dbReference>
<evidence type="ECO:0000313" key="2">
    <source>
        <dbReference type="EMBL" id="TCW39620.1"/>
    </source>
</evidence>
<dbReference type="EMBL" id="SMDC01000001">
    <property type="protein sequence ID" value="TCW39620.1"/>
    <property type="molecule type" value="Genomic_DNA"/>
</dbReference>
<feature type="transmembrane region" description="Helical" evidence="1">
    <location>
        <begin position="69"/>
        <end position="89"/>
    </location>
</feature>
<feature type="transmembrane region" description="Helical" evidence="1">
    <location>
        <begin position="117"/>
        <end position="144"/>
    </location>
</feature>
<name>A0A4V2WAK2_MARGR</name>
<proteinExistence type="predicted"/>
<protein>
    <submittedName>
        <fullName evidence="2">Putative membrane protein</fullName>
    </submittedName>
</protein>
<dbReference type="RefSeq" id="WP_132228083.1">
    <property type="nucleotide sequence ID" value="NZ_NRRH01000050.1"/>
</dbReference>